<dbReference type="SUPFAM" id="SSF56784">
    <property type="entry name" value="HAD-like"/>
    <property type="match status" value="1"/>
</dbReference>
<evidence type="ECO:0000313" key="2">
    <source>
        <dbReference type="Proteomes" id="UP000215196"/>
    </source>
</evidence>
<dbReference type="NCBIfam" id="TIGR02254">
    <property type="entry name" value="YjjG_YfnB"/>
    <property type="match status" value="1"/>
</dbReference>
<evidence type="ECO:0000313" key="1">
    <source>
        <dbReference type="EMBL" id="SNV44464.1"/>
    </source>
</evidence>
<dbReference type="GO" id="GO:0008253">
    <property type="term" value="F:5'-nucleotidase activity"/>
    <property type="evidence" value="ECO:0007669"/>
    <property type="project" value="UniProtKB-EC"/>
</dbReference>
<dbReference type="PANTHER" id="PTHR47478:SF1">
    <property type="entry name" value="PYRIMIDINE 5'-NUCLEOTIDASE YJJG"/>
    <property type="match status" value="1"/>
</dbReference>
<dbReference type="AlphaFoldDB" id="A0A239XEQ6"/>
<dbReference type="InterPro" id="IPR036412">
    <property type="entry name" value="HAD-like_sf"/>
</dbReference>
<dbReference type="Proteomes" id="UP000215196">
    <property type="component" value="Chromosome 1"/>
</dbReference>
<dbReference type="SFLD" id="SFLDG01129">
    <property type="entry name" value="C1.5:_HAD__Beta-PGM__Phosphata"/>
    <property type="match status" value="1"/>
</dbReference>
<dbReference type="Gene3D" id="3.40.50.1000">
    <property type="entry name" value="HAD superfamily/HAD-like"/>
    <property type="match status" value="1"/>
</dbReference>
<dbReference type="PRINTS" id="PR00413">
    <property type="entry name" value="HADHALOGNASE"/>
</dbReference>
<organism evidence="1 2">
    <name type="scientific">Chryseobacterium taklimakanense</name>
    <dbReference type="NCBI Taxonomy" id="536441"/>
    <lineage>
        <taxon>Bacteria</taxon>
        <taxon>Pseudomonadati</taxon>
        <taxon>Bacteroidota</taxon>
        <taxon>Flavobacteriia</taxon>
        <taxon>Flavobacteriales</taxon>
        <taxon>Weeksellaceae</taxon>
        <taxon>Chryseobacterium group</taxon>
        <taxon>Chryseobacterium</taxon>
    </lineage>
</organism>
<keyword evidence="2" id="KW-1185">Reference proteome</keyword>
<dbReference type="EMBL" id="LT906465">
    <property type="protein sequence ID" value="SNV44464.1"/>
    <property type="molecule type" value="Genomic_DNA"/>
</dbReference>
<protein>
    <submittedName>
        <fullName evidence="1">Pyrimidine 5'-nucleotidase YjjG</fullName>
        <ecNumber evidence="1">3.1.3.5</ecNumber>
    </submittedName>
</protein>
<proteinExistence type="predicted"/>
<accession>A0A239XEQ6</accession>
<dbReference type="Gene3D" id="1.10.150.240">
    <property type="entry name" value="Putative phosphatase, domain 2"/>
    <property type="match status" value="1"/>
</dbReference>
<keyword evidence="1" id="KW-0378">Hydrolase</keyword>
<gene>
    <name evidence="1" type="primary">yjjG</name>
    <name evidence="1" type="ORF">SAMEA4412677_01387</name>
</gene>
<dbReference type="RefSeq" id="WP_095071752.1">
    <property type="nucleotide sequence ID" value="NZ_LT906465.1"/>
</dbReference>
<reference evidence="1 2" key="1">
    <citation type="submission" date="2017-06" db="EMBL/GenBank/DDBJ databases">
        <authorList>
            <consortium name="Pathogen Informatics"/>
        </authorList>
    </citation>
    <scope>NUCLEOTIDE SEQUENCE [LARGE SCALE GENOMIC DNA]</scope>
    <source>
        <strain evidence="1 2">NCTC13490</strain>
    </source>
</reference>
<dbReference type="InterPro" id="IPR006439">
    <property type="entry name" value="HAD-SF_hydro_IA"/>
</dbReference>
<dbReference type="NCBIfam" id="TIGR01549">
    <property type="entry name" value="HAD-SF-IA-v1"/>
    <property type="match status" value="1"/>
</dbReference>
<name>A0A239XEQ6_9FLAO</name>
<dbReference type="InterPro" id="IPR023198">
    <property type="entry name" value="PGP-like_dom2"/>
</dbReference>
<dbReference type="KEGG" id="ctak:4412677_01387"/>
<dbReference type="EC" id="3.1.3.5" evidence="1"/>
<dbReference type="Pfam" id="PF00702">
    <property type="entry name" value="Hydrolase"/>
    <property type="match status" value="1"/>
</dbReference>
<dbReference type="SFLD" id="SFLDG01135">
    <property type="entry name" value="C1.5.6:_HAD__Beta-PGM__Phospha"/>
    <property type="match status" value="1"/>
</dbReference>
<dbReference type="InterPro" id="IPR011951">
    <property type="entry name" value="HAD-SF_hydro_IA_YjjG/PynA"/>
</dbReference>
<dbReference type="InterPro" id="IPR052550">
    <property type="entry name" value="Pyrimidine_5'-ntase_YjjG"/>
</dbReference>
<dbReference type="SFLD" id="SFLDS00003">
    <property type="entry name" value="Haloacid_Dehalogenase"/>
    <property type="match status" value="1"/>
</dbReference>
<dbReference type="PANTHER" id="PTHR47478">
    <property type="match status" value="1"/>
</dbReference>
<dbReference type="InterPro" id="IPR023214">
    <property type="entry name" value="HAD_sf"/>
</dbReference>
<sequence>MIQHIFFDLDNTLWDHRRNAKLALEDLFRREQIREKYSLTFEEFHKEYFTVNENLWAQIRDGAIDKEYIRKFRFHNTFLFFGIDDFELAQRFEINFLDEIVSYNHLVEGAFELLEYLSQKKYRLHVLSNGFQEVTYRKCELSGIKNYFETITSADEINIRKPQPEIFEYALNKSGTKKAESVIIGDDWIADIEGGLAFGIKAIFFDVFNDNYTAENVKTVKKLSEIHELL</sequence>